<evidence type="ECO:0000256" key="4">
    <source>
        <dbReference type="ARBA" id="ARBA00023315"/>
    </source>
</evidence>
<dbReference type="GO" id="GO:0033819">
    <property type="term" value="F:lipoyl(octanoyl) transferase activity"/>
    <property type="evidence" value="ECO:0007669"/>
    <property type="project" value="UniProtKB-EC"/>
</dbReference>
<protein>
    <recommendedName>
        <fullName evidence="2">lipoyl(octanoyl) transferase</fullName>
        <ecNumber evidence="2">2.3.1.181</ecNumber>
    </recommendedName>
</protein>
<evidence type="ECO:0000313" key="6">
    <source>
        <dbReference type="EMBL" id="SFV51915.1"/>
    </source>
</evidence>
<keyword evidence="3 6" id="KW-0808">Transferase</keyword>
<dbReference type="EMBL" id="FPHF01000014">
    <property type="protein sequence ID" value="SFV51915.1"/>
    <property type="molecule type" value="Genomic_DNA"/>
</dbReference>
<dbReference type="PROSITE" id="PS51733">
    <property type="entry name" value="BPL_LPL_CATALYTIC"/>
    <property type="match status" value="1"/>
</dbReference>
<dbReference type="InterPro" id="IPR045864">
    <property type="entry name" value="aa-tRNA-synth_II/BPL/LPL"/>
</dbReference>
<dbReference type="EC" id="2.3.1.181" evidence="2"/>
<dbReference type="PANTHER" id="PTHR10993:SF7">
    <property type="entry name" value="LIPOYLTRANSFERASE 2, MITOCHONDRIAL-RELATED"/>
    <property type="match status" value="1"/>
</dbReference>
<dbReference type="Pfam" id="PF21948">
    <property type="entry name" value="LplA-B_cat"/>
    <property type="match status" value="1"/>
</dbReference>
<evidence type="ECO:0000256" key="1">
    <source>
        <dbReference type="ARBA" id="ARBA00004821"/>
    </source>
</evidence>
<evidence type="ECO:0000256" key="3">
    <source>
        <dbReference type="ARBA" id="ARBA00022679"/>
    </source>
</evidence>
<proteinExistence type="predicted"/>
<gene>
    <name evidence="6" type="ORF">MNB_SM-4-221</name>
</gene>
<dbReference type="Gene3D" id="3.30.930.10">
    <property type="entry name" value="Bira Bifunctional Protein, Domain 2"/>
    <property type="match status" value="1"/>
</dbReference>
<keyword evidence="4" id="KW-0012">Acyltransferase</keyword>
<accession>A0A1W1BEJ0</accession>
<organism evidence="6">
    <name type="scientific">hydrothermal vent metagenome</name>
    <dbReference type="NCBI Taxonomy" id="652676"/>
    <lineage>
        <taxon>unclassified sequences</taxon>
        <taxon>metagenomes</taxon>
        <taxon>ecological metagenomes</taxon>
    </lineage>
</organism>
<dbReference type="PANTHER" id="PTHR10993">
    <property type="entry name" value="OCTANOYLTRANSFERASE"/>
    <property type="match status" value="1"/>
</dbReference>
<name>A0A1W1BEJ0_9ZZZZ</name>
<dbReference type="GO" id="GO:0009249">
    <property type="term" value="P:protein lipoylation"/>
    <property type="evidence" value="ECO:0007669"/>
    <property type="project" value="InterPro"/>
</dbReference>
<evidence type="ECO:0000256" key="2">
    <source>
        <dbReference type="ARBA" id="ARBA00012334"/>
    </source>
</evidence>
<dbReference type="UniPathway" id="UPA00538">
    <property type="reaction ID" value="UER00592"/>
</dbReference>
<reference evidence="6" key="1">
    <citation type="submission" date="2016-10" db="EMBL/GenBank/DDBJ databases">
        <authorList>
            <person name="de Groot N.N."/>
        </authorList>
    </citation>
    <scope>NUCLEOTIDE SEQUENCE</scope>
</reference>
<dbReference type="PIRSF" id="PIRSF016262">
    <property type="entry name" value="LPLase"/>
    <property type="match status" value="1"/>
</dbReference>
<feature type="domain" description="BPL/LPL catalytic" evidence="5">
    <location>
        <begin position="16"/>
        <end position="193"/>
    </location>
</feature>
<evidence type="ECO:0000259" key="5">
    <source>
        <dbReference type="PROSITE" id="PS51733"/>
    </source>
</evidence>
<comment type="pathway">
    <text evidence="1">Protein modification; protein lipoylation via endogenous pathway; protein N(6)-(lipoyl)lysine from octanoyl-[acyl-carrier-protein]: step 1/2.</text>
</comment>
<dbReference type="SUPFAM" id="SSF55681">
    <property type="entry name" value="Class II aaRS and biotin synthetases"/>
    <property type="match status" value="1"/>
</dbReference>
<dbReference type="InterPro" id="IPR004143">
    <property type="entry name" value="BPL_LPL_catalytic"/>
</dbReference>
<dbReference type="InterPro" id="IPR000544">
    <property type="entry name" value="Octanoyltransferase"/>
</dbReference>
<sequence length="193" mass="22152">MILHDWGVLDYKIAYEKMQDVHAQALKDGQNHLILCQHEEIYTLGQDEDTSFDVKTFKTDRGGSITSHSPGQNIYYFCFQTPFPARFFSHVISVFTRFFESHLPLVYYDKKQPGFYLKDAKLLSLGFRYKKGVSLHGIALNVSPDLNFHNQINPCNLKDIRTSSLANEGVTFSCAEVNEKIIKLICEVFDESL</sequence>
<dbReference type="AlphaFoldDB" id="A0A1W1BEJ0"/>